<dbReference type="InterPro" id="IPR001394">
    <property type="entry name" value="Peptidase_C19_UCH"/>
</dbReference>
<accession>A0AAJ6CIQ5</accession>
<dbReference type="PROSITE" id="PS00972">
    <property type="entry name" value="USP_1"/>
    <property type="match status" value="1"/>
</dbReference>
<organism evidence="10 11">
    <name type="scientific">Malassezia yamatoensis</name>
    <dbReference type="NCBI Taxonomy" id="253288"/>
    <lineage>
        <taxon>Eukaryota</taxon>
        <taxon>Fungi</taxon>
        <taxon>Dikarya</taxon>
        <taxon>Basidiomycota</taxon>
        <taxon>Ustilaginomycotina</taxon>
        <taxon>Malasseziomycetes</taxon>
        <taxon>Malasseziales</taxon>
        <taxon>Malasseziaceae</taxon>
        <taxon>Malassezia</taxon>
    </lineage>
</organism>
<evidence type="ECO:0000256" key="4">
    <source>
        <dbReference type="ARBA" id="ARBA00022786"/>
    </source>
</evidence>
<comment type="catalytic activity">
    <reaction evidence="1">
        <text>Thiol-dependent hydrolysis of ester, thioester, amide, peptide and isopeptide bonds formed by the C-terminal Gly of ubiquitin (a 76-residue protein attached to proteins as an intracellular targeting signal).</text>
        <dbReference type="EC" id="3.4.19.12"/>
    </reaction>
</comment>
<feature type="compositionally biased region" description="Basic and acidic residues" evidence="7">
    <location>
        <begin position="306"/>
        <end position="319"/>
    </location>
</feature>
<evidence type="ECO:0000256" key="7">
    <source>
        <dbReference type="SAM" id="MobiDB-lite"/>
    </source>
</evidence>
<dbReference type="InterPro" id="IPR018200">
    <property type="entry name" value="USP_CS"/>
</dbReference>
<dbReference type="EC" id="3.4.19.12" evidence="2"/>
<keyword evidence="5 10" id="KW-0378">Hydrolase</keyword>
<proteinExistence type="predicted"/>
<evidence type="ECO:0000259" key="8">
    <source>
        <dbReference type="Pfam" id="PF00443"/>
    </source>
</evidence>
<dbReference type="GO" id="GO:0004843">
    <property type="term" value="F:cysteine-type deubiquitinase activity"/>
    <property type="evidence" value="ECO:0007669"/>
    <property type="project" value="UniProtKB-EC"/>
</dbReference>
<dbReference type="EMBL" id="CP119950">
    <property type="protein sequence ID" value="WFD01220.1"/>
    <property type="molecule type" value="Genomic_DNA"/>
</dbReference>
<dbReference type="AlphaFoldDB" id="A0AAJ6CIQ5"/>
<dbReference type="InterPro" id="IPR025305">
    <property type="entry name" value="UCH_repeat_domain"/>
</dbReference>
<keyword evidence="4" id="KW-0833">Ubl conjugation pathway</keyword>
<dbReference type="Gene3D" id="3.90.70.10">
    <property type="entry name" value="Cysteine proteinases"/>
    <property type="match status" value="1"/>
</dbReference>
<name>A0AAJ6CIQ5_9BASI</name>
<sequence length="1011" mass="113974">MIDERALECIRTPQALWEAHWLGPDGSLVHIEVESHDPLRWHTVLPHPRALFSTKLRQWVYIAVAYRDSHELDMLRRIIQEEVNDLEGYVTDLVDGPDPFGPLLRHSPIATALPYSQDGNTQQDAISLDSHQKESRANDGNAHLVNCLSESNEQDTHSSSESATLSSNLPVNAEISCILAPSPENQGIPCSLPLDLWEKFCTYRYETPGPGMSPDAEVARATALLTRIIGNAMTGSLRAVPIHSKAFSSQLRWDSTSEALFTWFNWKVAPLEDGRLALHPPCHAPSSSPSLNGESCLAQESASSTEDSRPVALQEDHPDSSVASSTLDAHTFSTHTSQQESAPSTADDLPQRRAYLELVAWCVAMHTEIPMPEDPNTKLHAKQVDPLALLGEQSPKEPHRVLDAEIAHAYALVGVASDATPDEITHMYRINSAAFPELRQARFLALDSISKLHPEAESLRMLSALEQSKGLYTLDDLKQSYRDLHLDVPSQIHQRTSFDADPILEAYQRRIDDILQHGNDQNLKSVIRAMQILAQYYGSATLHARIDQGVITDVDQAYQLIQSSKDIDDSLVVMAFEVYIAETQTRQELLRIALQAIANHRNSHYLHRYLAGDTRSPEQAAKPPSEPRGLQNIGNTCYLNSVLQYFFYLTPIRTMVLQMKDVIHIDASPETRPLPIIAGRQVSLEELQRSCRFVQKLACLFDEMQSTTQSSVTPEKELAYLALVPLAWEQASIASTTSHDTLLQQVGTQQDVSECLDNMIFQIEAALAAYPDPSWAAMQKQSIHTLFYGQTAQVLSNQQDVTTKQETFQTLPVTLLPESQSIYDALDTFFDDQILYKDDGQSVRRVVSLRQAPPLLQIQVQRVQYDRTLHRAVKTQAEMALDNVLYLDRYMECSQNADPSELQRHELTQEDQQRITSLRTRIAQLLGEDQSLPSQLDHLYEALAVLAQDSWPCPENLHKLQHTSHYLRSQAQQLRQELQEVRKTLHDRWSVHQKYAYRLAAVFMHRGTFLY</sequence>
<feature type="compositionally biased region" description="Low complexity" evidence="7">
    <location>
        <begin position="282"/>
        <end position="291"/>
    </location>
</feature>
<keyword evidence="6" id="KW-0788">Thiol protease</keyword>
<dbReference type="Proteomes" id="UP001219567">
    <property type="component" value="Chromosome 8"/>
</dbReference>
<dbReference type="GO" id="GO:0016579">
    <property type="term" value="P:protein deubiquitination"/>
    <property type="evidence" value="ECO:0007669"/>
    <property type="project" value="InterPro"/>
</dbReference>
<dbReference type="InterPro" id="IPR044635">
    <property type="entry name" value="UBP14-like"/>
</dbReference>
<evidence type="ECO:0000313" key="11">
    <source>
        <dbReference type="Proteomes" id="UP001219567"/>
    </source>
</evidence>
<dbReference type="GO" id="GO:0061136">
    <property type="term" value="P:regulation of proteasomal protein catabolic process"/>
    <property type="evidence" value="ECO:0007669"/>
    <property type="project" value="TreeGrafter"/>
</dbReference>
<evidence type="ECO:0000256" key="2">
    <source>
        <dbReference type="ARBA" id="ARBA00012759"/>
    </source>
</evidence>
<feature type="region of interest" description="Disordered" evidence="7">
    <location>
        <begin position="282"/>
        <end position="325"/>
    </location>
</feature>
<feature type="domain" description="UCH repeated" evidence="9">
    <location>
        <begin position="553"/>
        <end position="610"/>
    </location>
</feature>
<evidence type="ECO:0000256" key="5">
    <source>
        <dbReference type="ARBA" id="ARBA00022801"/>
    </source>
</evidence>
<dbReference type="SUPFAM" id="SSF54001">
    <property type="entry name" value="Cysteine proteinases"/>
    <property type="match status" value="1"/>
</dbReference>
<evidence type="ECO:0000259" key="9">
    <source>
        <dbReference type="Pfam" id="PF13446"/>
    </source>
</evidence>
<evidence type="ECO:0000313" key="10">
    <source>
        <dbReference type="EMBL" id="WFD01220.1"/>
    </source>
</evidence>
<dbReference type="GO" id="GO:0043161">
    <property type="term" value="P:proteasome-mediated ubiquitin-dependent protein catabolic process"/>
    <property type="evidence" value="ECO:0007669"/>
    <property type="project" value="InterPro"/>
</dbReference>
<dbReference type="GO" id="GO:0070628">
    <property type="term" value="F:proteasome binding"/>
    <property type="evidence" value="ECO:0007669"/>
    <property type="project" value="TreeGrafter"/>
</dbReference>
<feature type="region of interest" description="Disordered" evidence="7">
    <location>
        <begin position="114"/>
        <end position="135"/>
    </location>
</feature>
<evidence type="ECO:0000256" key="6">
    <source>
        <dbReference type="ARBA" id="ARBA00022807"/>
    </source>
</evidence>
<evidence type="ECO:0000256" key="1">
    <source>
        <dbReference type="ARBA" id="ARBA00000707"/>
    </source>
</evidence>
<keyword evidence="3" id="KW-0645">Protease</keyword>
<keyword evidence="11" id="KW-1185">Reference proteome</keyword>
<dbReference type="PANTHER" id="PTHR43982">
    <property type="entry name" value="UBIQUITIN CARBOXYL-TERMINAL HYDROLASE"/>
    <property type="match status" value="1"/>
</dbReference>
<dbReference type="Pfam" id="PF00443">
    <property type="entry name" value="UCH"/>
    <property type="match status" value="1"/>
</dbReference>
<reference evidence="10 11" key="1">
    <citation type="submission" date="2023-03" db="EMBL/GenBank/DDBJ databases">
        <title>Mating type loci evolution in Malassezia.</title>
        <authorList>
            <person name="Coelho M.A."/>
        </authorList>
    </citation>
    <scope>NUCLEOTIDE SEQUENCE [LARGE SCALE GENOMIC DNA]</scope>
    <source>
        <strain evidence="10 11">CBS 9725</strain>
    </source>
</reference>
<dbReference type="Pfam" id="PF13446">
    <property type="entry name" value="RPT"/>
    <property type="match status" value="1"/>
</dbReference>
<protein>
    <recommendedName>
        <fullName evidence="2">ubiquitinyl hydrolase 1</fullName>
        <ecNumber evidence="2">3.4.19.12</ecNumber>
    </recommendedName>
</protein>
<feature type="domain" description="Peptidase C19 ubiquitin carboxyl-terminal hydrolase" evidence="8">
    <location>
        <begin position="628"/>
        <end position="1008"/>
    </location>
</feature>
<dbReference type="InterPro" id="IPR038765">
    <property type="entry name" value="Papain-like_cys_pep_sf"/>
</dbReference>
<gene>
    <name evidence="10" type="primary">UBP2</name>
    <name evidence="10" type="ORF">MYAM1_003982</name>
</gene>
<evidence type="ECO:0000256" key="3">
    <source>
        <dbReference type="ARBA" id="ARBA00022670"/>
    </source>
</evidence>
<dbReference type="PANTHER" id="PTHR43982:SF6">
    <property type="entry name" value="UBIQUITIN CARBOXYL-TERMINAL HYDROLASE 2-RELATED"/>
    <property type="match status" value="1"/>
</dbReference>